<evidence type="ECO:0000313" key="3">
    <source>
        <dbReference type="Proteomes" id="UP000263098"/>
    </source>
</evidence>
<evidence type="ECO:0000259" key="1">
    <source>
        <dbReference type="PROSITE" id="PS50943"/>
    </source>
</evidence>
<protein>
    <submittedName>
        <fullName evidence="2">Pirin</fullName>
    </submittedName>
</protein>
<reference evidence="2 3" key="1">
    <citation type="journal article" date="2018" name="Nat. Biotechnol.">
        <title>A standardized bacterial taxonomy based on genome phylogeny substantially revises the tree of life.</title>
        <authorList>
            <person name="Parks D.H."/>
            <person name="Chuvochina M."/>
            <person name="Waite D.W."/>
            <person name="Rinke C."/>
            <person name="Skarshewski A."/>
            <person name="Chaumeil P.A."/>
            <person name="Hugenholtz P."/>
        </authorList>
    </citation>
    <scope>NUCLEOTIDE SEQUENCE [LARGE SCALE GENOMIC DNA]</scope>
    <source>
        <strain evidence="2">UBA9667</strain>
    </source>
</reference>
<sequence length="402" mass="46398">MGVEQILNPVVRSNLHIEEGKTLKDIFNAKLEELNVAQSKVETLISIERKTLNAILDNTAKRVDVVNLIKISHFLGLEINELMALYAPEMPIEMIREVQTAKDASYIFNNFSVDSLIKIGIISKEDNSLDVRKKIERFFGFSSIYDYTADIIFPAFSRPKRDSHEQVRAFWIKSAYTQFKLINNPNEYKREDLKNLIYKIKPYTRDVGGGLLAVARALFKIGITVIYQPSIQKLQIKGATFSCNGKPCIVLSNLNNRYPTLWFVLLHELYHVLYDFDEILERSYHVSEESSSDLFLLDEISPDEFARDFLLNKERLNFISGYINSPTIVERCASEWSIHPSIIYAIYMYEASQHGFTLIWSSPLAKKVPPMDDALDLFNTHPFERECLVESVEEIKKLIYNI</sequence>
<evidence type="ECO:0000313" key="2">
    <source>
        <dbReference type="EMBL" id="HCK24195.1"/>
    </source>
</evidence>
<dbReference type="EMBL" id="DPVG01000193">
    <property type="protein sequence ID" value="HCK24195.1"/>
    <property type="molecule type" value="Genomic_DNA"/>
</dbReference>
<proteinExistence type="predicted"/>
<feature type="domain" description="HTH cro/C1-type" evidence="1">
    <location>
        <begin position="38"/>
        <end position="82"/>
    </location>
</feature>
<comment type="caution">
    <text evidence="2">The sequence shown here is derived from an EMBL/GenBank/DDBJ whole genome shotgun (WGS) entry which is preliminary data.</text>
</comment>
<gene>
    <name evidence="2" type="ORF">DHW31_05295</name>
</gene>
<dbReference type="AlphaFoldDB" id="A0A3D2SD63"/>
<dbReference type="PROSITE" id="PS50943">
    <property type="entry name" value="HTH_CROC1"/>
    <property type="match status" value="1"/>
</dbReference>
<dbReference type="Proteomes" id="UP000263098">
    <property type="component" value="Unassembled WGS sequence"/>
</dbReference>
<accession>A0A3D2SD63</accession>
<name>A0A3D2SD63_9BACE</name>
<dbReference type="InterPro" id="IPR001387">
    <property type="entry name" value="Cro/C1-type_HTH"/>
</dbReference>
<organism evidence="2 3">
    <name type="scientific">Bacteroides graminisolvens</name>
    <dbReference type="NCBI Taxonomy" id="477666"/>
    <lineage>
        <taxon>Bacteria</taxon>
        <taxon>Pseudomonadati</taxon>
        <taxon>Bacteroidota</taxon>
        <taxon>Bacteroidia</taxon>
        <taxon>Bacteroidales</taxon>
        <taxon>Bacteroidaceae</taxon>
        <taxon>Bacteroides</taxon>
    </lineage>
</organism>